<protein>
    <submittedName>
        <fullName evidence="2">AcrB/AcrD/AcrF family protein</fullName>
    </submittedName>
</protein>
<dbReference type="RefSeq" id="WP_144307073.1">
    <property type="nucleotide sequence ID" value="NZ_QMIF01000018.1"/>
</dbReference>
<evidence type="ECO:0000313" key="3">
    <source>
        <dbReference type="Proteomes" id="UP000434052"/>
    </source>
</evidence>
<dbReference type="InterPro" id="IPR001036">
    <property type="entry name" value="Acrflvin-R"/>
</dbReference>
<dbReference type="InterPro" id="IPR027463">
    <property type="entry name" value="AcrB_DN_DC_subdom"/>
</dbReference>
<dbReference type="Gene3D" id="3.30.2090.10">
    <property type="entry name" value="Multidrug efflux transporter AcrB TolC docking domain, DN and DC subdomains"/>
    <property type="match status" value="2"/>
</dbReference>
<evidence type="ECO:0000313" key="2">
    <source>
        <dbReference type="EMBL" id="TVM31016.1"/>
    </source>
</evidence>
<dbReference type="PANTHER" id="PTHR32063">
    <property type="match status" value="1"/>
</dbReference>
<name>A0A6P1ZB07_9BACT</name>
<dbReference type="PANTHER" id="PTHR32063:SF16">
    <property type="entry name" value="CATION EFFLUX SYSTEM (ACRB_ACRD_ACRF FAMILY)"/>
    <property type="match status" value="1"/>
</dbReference>
<organism evidence="2 3">
    <name type="scientific">Oceanidesulfovibrio marinus</name>
    <dbReference type="NCBI Taxonomy" id="370038"/>
    <lineage>
        <taxon>Bacteria</taxon>
        <taxon>Pseudomonadati</taxon>
        <taxon>Thermodesulfobacteriota</taxon>
        <taxon>Desulfovibrionia</taxon>
        <taxon>Desulfovibrionales</taxon>
        <taxon>Desulfovibrionaceae</taxon>
        <taxon>Oceanidesulfovibrio</taxon>
    </lineage>
</organism>
<dbReference type="EMBL" id="QMIF01000018">
    <property type="protein sequence ID" value="TVM31016.1"/>
    <property type="molecule type" value="Genomic_DNA"/>
</dbReference>
<dbReference type="SUPFAM" id="SSF82866">
    <property type="entry name" value="Multidrug efflux transporter AcrB transmembrane domain"/>
    <property type="match status" value="2"/>
</dbReference>
<feature type="transmembrane region" description="Helical" evidence="1">
    <location>
        <begin position="571"/>
        <end position="593"/>
    </location>
</feature>
<feature type="transmembrane region" description="Helical" evidence="1">
    <location>
        <begin position="370"/>
        <end position="387"/>
    </location>
</feature>
<dbReference type="Proteomes" id="UP000434052">
    <property type="component" value="Unassembled WGS sequence"/>
</dbReference>
<dbReference type="Gene3D" id="1.20.1640.10">
    <property type="entry name" value="Multidrug efflux transporter AcrB transmembrane domain"/>
    <property type="match status" value="2"/>
</dbReference>
<feature type="transmembrane region" description="Helical" evidence="1">
    <location>
        <begin position="394"/>
        <end position="419"/>
    </location>
</feature>
<gene>
    <name evidence="2" type="ORF">DQK91_19450</name>
</gene>
<feature type="transmembrane region" description="Helical" evidence="1">
    <location>
        <begin position="500"/>
        <end position="521"/>
    </location>
</feature>
<dbReference type="Gene3D" id="3.30.70.1320">
    <property type="entry name" value="Multidrug efflux transporter AcrB pore domain like"/>
    <property type="match status" value="1"/>
</dbReference>
<feature type="transmembrane region" description="Helical" evidence="1">
    <location>
        <begin position="919"/>
        <end position="937"/>
    </location>
</feature>
<evidence type="ECO:0000256" key="1">
    <source>
        <dbReference type="SAM" id="Phobius"/>
    </source>
</evidence>
<keyword evidence="1" id="KW-0472">Membrane</keyword>
<reference evidence="2 3" key="1">
    <citation type="submission" date="2018-06" db="EMBL/GenBank/DDBJ databases">
        <title>Complete genome of Desulfovibrio marinus P48SEP.</title>
        <authorList>
            <person name="Crispim J.S."/>
            <person name="Vidigal P.M.P."/>
            <person name="Silva L.C.F."/>
            <person name="Araujo L.C."/>
            <person name="Laguardia C.N."/>
            <person name="Dias R.S."/>
            <person name="Sousa M.P."/>
            <person name="Paula S.O."/>
            <person name="Silva C."/>
        </authorList>
    </citation>
    <scope>NUCLEOTIDE SEQUENCE [LARGE SCALE GENOMIC DNA]</scope>
    <source>
        <strain evidence="2 3">P48SEP</strain>
    </source>
</reference>
<accession>A0A6P1ZB07</accession>
<dbReference type="GO" id="GO:0005886">
    <property type="term" value="C:plasma membrane"/>
    <property type="evidence" value="ECO:0007669"/>
    <property type="project" value="TreeGrafter"/>
</dbReference>
<keyword evidence="1" id="KW-1133">Transmembrane helix</keyword>
<dbReference type="SUPFAM" id="SSF82714">
    <property type="entry name" value="Multidrug efflux transporter AcrB TolC docking domain, DN and DC subdomains"/>
    <property type="match status" value="2"/>
</dbReference>
<feature type="transmembrane region" description="Helical" evidence="1">
    <location>
        <begin position="976"/>
        <end position="998"/>
    </location>
</feature>
<dbReference type="Gene3D" id="3.30.70.1440">
    <property type="entry name" value="Multidrug efflux transporter AcrB pore domain"/>
    <property type="match status" value="1"/>
</dbReference>
<dbReference type="Pfam" id="PF00873">
    <property type="entry name" value="ACR_tran"/>
    <property type="match status" value="2"/>
</dbReference>
<proteinExistence type="predicted"/>
<sequence>MAEPKRRGVIEAIVATFLRGKQAILLLVFALGLGATAVMITPREEEPQIVVPMADVIVQVPGASAEEVEKLVTAPLERILWQIDGVEYVYANARRDMAMATVRFYVGEDRERSLIKLHNAITTNQDLVPDIVTGWVVKPREVNDVPILLLTFYSDSYDDYALRRIAEEFYNRLAEEEDISRLQLVGGRSREVRVELSPERLAGFNISAQDVMKALGGADASVTAGTATLDDKTFSVTSDSFLMDPAELGSLVVGVFEDKPVSLSDVAEIRDGPQEPAAYSRLGFSNYHAQERARLGILPGVNKDATALPARLDYPAVTLAIAKKKGTNAVDVARRLTDRAEELIPLLPDGVRVEITRDYGKTAQAKVNELLASLFFAIVTVVVLLAITLGRREALVVAVSVPVSFALALFVSMLLGFTINRVTLFALILSMGLVVDDPIMNVDNIQRHILMRREDPFNATLTAVREVLPPVLLSTLAIIVSFAPMFFITGMMGPYMAPMAANVPLAVTFSTVAALTVVPWLSYHLIKGRVEKGEAPSADEASQSEDTTPVWVRKNYRRILGPFLSSRGMRFGLLVVVLGLLVGSLALAGLRYVPLKMLPYDNKNELQLVIDMPEGSSLEETDRAVRAFEDYLRTVPEVTTYVTYAGDPSPIDFNGLVRQYYLRESPHQADIRINLAGKDERVMQSHSIVLRLRHDLETIAKEQGATLKIVESPPGPPVVATLTAEVSGRPGTPYSDLIAASQELMAKMEQEPGVTDIDASFQEPFTRINFVVDKQKASLHGVSTEAITETLRIAVGGADPATIHLPDERQPLFIRVILPRELRVSPASLTQIPVRTESGAMIELGELGDFERLAEDQPIYHKDLNRVVWIFAEMAGRAPGEAVLDLDARLKDEPLPPGVTVDWASEGEWKITLRVFRDLGIAFGAALLSIYILLVLQTNSFSMPLLLMTAIPLTLLGIMPGFWLMNVLFTSHIGGYTTNIFFTATSMIGMIALGGIVIRNSLVLLEFIEESRAQGMDVKEAILESGAVRFRPIVLTALTTALGAWPITLDPIFSGLAWALIFGLVASTAFTLLVVPVGYFVTRGQKPMQT</sequence>
<dbReference type="PRINTS" id="PR00702">
    <property type="entry name" value="ACRIFLAVINRP"/>
</dbReference>
<dbReference type="Gene3D" id="3.30.70.1430">
    <property type="entry name" value="Multidrug efflux transporter AcrB pore domain"/>
    <property type="match status" value="2"/>
</dbReference>
<dbReference type="OrthoDB" id="9807612at2"/>
<feature type="transmembrane region" description="Helical" evidence="1">
    <location>
        <begin position="1056"/>
        <end position="1081"/>
    </location>
</feature>
<feature type="transmembrane region" description="Helical" evidence="1">
    <location>
        <begin position="467"/>
        <end position="488"/>
    </location>
</feature>
<comment type="caution">
    <text evidence="2">The sequence shown here is derived from an EMBL/GenBank/DDBJ whole genome shotgun (WGS) entry which is preliminary data.</text>
</comment>
<keyword evidence="1" id="KW-0812">Transmembrane</keyword>
<dbReference type="SUPFAM" id="SSF82693">
    <property type="entry name" value="Multidrug efflux transporter AcrB pore domain, PN1, PN2, PC1 and PC2 subdomains"/>
    <property type="match status" value="3"/>
</dbReference>
<dbReference type="AlphaFoldDB" id="A0A6P1ZB07"/>
<dbReference type="GO" id="GO:0042910">
    <property type="term" value="F:xenobiotic transmembrane transporter activity"/>
    <property type="evidence" value="ECO:0007669"/>
    <property type="project" value="TreeGrafter"/>
</dbReference>
<feature type="transmembrane region" description="Helical" evidence="1">
    <location>
        <begin position="943"/>
        <end position="964"/>
    </location>
</feature>